<keyword evidence="3 6" id="KW-0812">Transmembrane</keyword>
<feature type="transmembrane region" description="Helical" evidence="6">
    <location>
        <begin position="91"/>
        <end position="112"/>
    </location>
</feature>
<proteinExistence type="predicted"/>
<comment type="caution">
    <text evidence="8">The sequence shown here is derived from an EMBL/GenBank/DDBJ whole genome shotgun (WGS) entry which is preliminary data.</text>
</comment>
<organism evidence="8 9">
    <name type="scientific">Vitis vinifera</name>
    <name type="common">Grape</name>
    <dbReference type="NCBI Taxonomy" id="29760"/>
    <lineage>
        <taxon>Eukaryota</taxon>
        <taxon>Viridiplantae</taxon>
        <taxon>Streptophyta</taxon>
        <taxon>Embryophyta</taxon>
        <taxon>Tracheophyta</taxon>
        <taxon>Spermatophyta</taxon>
        <taxon>Magnoliopsida</taxon>
        <taxon>eudicotyledons</taxon>
        <taxon>Gunneridae</taxon>
        <taxon>Pentapetalae</taxon>
        <taxon>rosids</taxon>
        <taxon>Vitales</taxon>
        <taxon>Vitaceae</taxon>
        <taxon>Viteae</taxon>
        <taxon>Vitis</taxon>
    </lineage>
</organism>
<dbReference type="PANTHER" id="PTHR12677">
    <property type="entry name" value="GOLGI APPARATUS MEMBRANE PROTEIN TVP38-RELATED"/>
    <property type="match status" value="1"/>
</dbReference>
<dbReference type="Pfam" id="PF09335">
    <property type="entry name" value="VTT_dom"/>
    <property type="match status" value="1"/>
</dbReference>
<evidence type="ECO:0000256" key="1">
    <source>
        <dbReference type="ARBA" id="ARBA00004651"/>
    </source>
</evidence>
<evidence type="ECO:0000313" key="8">
    <source>
        <dbReference type="EMBL" id="RVX21968.1"/>
    </source>
</evidence>
<reference evidence="8 9" key="1">
    <citation type="journal article" date="2018" name="PLoS Genet.">
        <title>Population sequencing reveals clonal diversity and ancestral inbreeding in the grapevine cultivar Chardonnay.</title>
        <authorList>
            <person name="Roach M.J."/>
            <person name="Johnson D.L."/>
            <person name="Bohlmann J."/>
            <person name="van Vuuren H.J."/>
            <person name="Jones S.J."/>
            <person name="Pretorius I.S."/>
            <person name="Schmidt S.A."/>
            <person name="Borneman A.R."/>
        </authorList>
    </citation>
    <scope>NUCLEOTIDE SEQUENCE [LARGE SCALE GENOMIC DNA]</scope>
    <source>
        <strain evidence="9">cv. Chardonnay</strain>
        <tissue evidence="8">Leaf</tissue>
    </source>
</reference>
<evidence type="ECO:0000259" key="7">
    <source>
        <dbReference type="Pfam" id="PF09335"/>
    </source>
</evidence>
<protein>
    <submittedName>
        <fullName evidence="8">TVP38/TMEM64 family membrane protein slr0305</fullName>
    </submittedName>
</protein>
<dbReference type="InterPro" id="IPR032816">
    <property type="entry name" value="VTT_dom"/>
</dbReference>
<evidence type="ECO:0000256" key="6">
    <source>
        <dbReference type="SAM" id="Phobius"/>
    </source>
</evidence>
<evidence type="ECO:0000313" key="9">
    <source>
        <dbReference type="Proteomes" id="UP000288805"/>
    </source>
</evidence>
<evidence type="ECO:0000256" key="5">
    <source>
        <dbReference type="ARBA" id="ARBA00023136"/>
    </source>
</evidence>
<keyword evidence="2" id="KW-1003">Cell membrane</keyword>
<evidence type="ECO:0000256" key="3">
    <source>
        <dbReference type="ARBA" id="ARBA00022692"/>
    </source>
</evidence>
<dbReference type="InterPro" id="IPR015414">
    <property type="entry name" value="TMEM64"/>
</dbReference>
<evidence type="ECO:0000256" key="2">
    <source>
        <dbReference type="ARBA" id="ARBA00022475"/>
    </source>
</evidence>
<feature type="transmembrane region" description="Helical" evidence="6">
    <location>
        <begin position="214"/>
        <end position="233"/>
    </location>
</feature>
<sequence>MILPQIIGRSLGTFERTYFSCATFSPVLKNCLLQILKDFLLWIEQDLGPWGPLALAVAYIPLTVLAVPASVLTLGGGYLFGLPVGFVADSIGATVGAGAAFLLGRTIGRSYVISKLKDYPHSGQLPLQFRDLALRLQIVLLLRLVPLLPFNMLNYLLSVTPVPVWEYMLASWLGMMPITLALVYIGTTLKDLSDVTHGWHEFSTSRWVRESNSFFLFIFLFLMSASCLTLALAQFLSTSILKIFIGLGLVISVILMVCVTKVAKAALEKALAENEDIDGIVAAPQLPIVSNPSLDLQQPLVVKIDPTQDNQEK</sequence>
<dbReference type="EMBL" id="QGNW01000004">
    <property type="protein sequence ID" value="RVX21968.1"/>
    <property type="molecule type" value="Genomic_DNA"/>
</dbReference>
<feature type="transmembrane region" description="Helical" evidence="6">
    <location>
        <begin position="239"/>
        <end position="259"/>
    </location>
</feature>
<gene>
    <name evidence="8" type="primary">slr0305_4</name>
    <name evidence="8" type="ORF">CK203_001362</name>
</gene>
<feature type="domain" description="VTT" evidence="7">
    <location>
        <begin position="67"/>
        <end position="187"/>
    </location>
</feature>
<keyword evidence="5 6" id="KW-0472">Membrane</keyword>
<comment type="subcellular location">
    <subcellularLocation>
        <location evidence="1">Cell membrane</location>
        <topology evidence="1">Multi-pass membrane protein</topology>
    </subcellularLocation>
</comment>
<feature type="transmembrane region" description="Helical" evidence="6">
    <location>
        <begin position="53"/>
        <end position="79"/>
    </location>
</feature>
<feature type="transmembrane region" description="Helical" evidence="6">
    <location>
        <begin position="132"/>
        <end position="152"/>
    </location>
</feature>
<evidence type="ECO:0000256" key="4">
    <source>
        <dbReference type="ARBA" id="ARBA00022989"/>
    </source>
</evidence>
<dbReference type="PANTHER" id="PTHR12677:SF24">
    <property type="entry name" value="OS07G0655900 PROTEIN"/>
    <property type="match status" value="1"/>
</dbReference>
<name>A0A438KL91_VITVI</name>
<dbReference type="AlphaFoldDB" id="A0A438KL91"/>
<dbReference type="Proteomes" id="UP000288805">
    <property type="component" value="Unassembled WGS sequence"/>
</dbReference>
<dbReference type="GO" id="GO:0005886">
    <property type="term" value="C:plasma membrane"/>
    <property type="evidence" value="ECO:0007669"/>
    <property type="project" value="UniProtKB-SubCell"/>
</dbReference>
<keyword evidence="4 6" id="KW-1133">Transmembrane helix</keyword>
<accession>A0A438KL91</accession>
<feature type="transmembrane region" description="Helical" evidence="6">
    <location>
        <begin position="164"/>
        <end position="185"/>
    </location>
</feature>